<gene>
    <name evidence="1" type="ORF">KPH14_001728</name>
</gene>
<dbReference type="EMBL" id="JAIFRP010000002">
    <property type="protein sequence ID" value="KAK2588861.1"/>
    <property type="molecule type" value="Genomic_DNA"/>
</dbReference>
<accession>A0AAD9S1F4</accession>
<sequence length="75" mass="8385">MRYTNTKHGILFLIHCKINSALSNIERSQDWVTVQRKSVSDASGYKASQLCHSHCVTIILVILPIASGVTPQLYQ</sequence>
<dbReference type="AlphaFoldDB" id="A0AAD9S1F4"/>
<proteinExistence type="predicted"/>
<dbReference type="Proteomes" id="UP001258017">
    <property type="component" value="Unassembled WGS sequence"/>
</dbReference>
<evidence type="ECO:0000313" key="1">
    <source>
        <dbReference type="EMBL" id="KAK2588861.1"/>
    </source>
</evidence>
<comment type="caution">
    <text evidence="1">The sequence shown here is derived from an EMBL/GenBank/DDBJ whole genome shotgun (WGS) entry which is preliminary data.</text>
</comment>
<reference evidence="1" key="1">
    <citation type="submission" date="2021-08" db="EMBL/GenBank/DDBJ databases">
        <authorList>
            <person name="Misof B."/>
            <person name="Oliver O."/>
            <person name="Podsiadlowski L."/>
            <person name="Donath A."/>
            <person name="Peters R."/>
            <person name="Mayer C."/>
            <person name="Rust J."/>
            <person name="Gunkel S."/>
            <person name="Lesny P."/>
            <person name="Martin S."/>
            <person name="Oeyen J.P."/>
            <person name="Petersen M."/>
            <person name="Panagiotis P."/>
            <person name="Wilbrandt J."/>
            <person name="Tanja T."/>
        </authorList>
    </citation>
    <scope>NUCLEOTIDE SEQUENCE</scope>
    <source>
        <strain evidence="1">GBR_01_08_01A</strain>
        <tissue evidence="1">Thorax + abdomen</tissue>
    </source>
</reference>
<evidence type="ECO:0000313" key="2">
    <source>
        <dbReference type="Proteomes" id="UP001258017"/>
    </source>
</evidence>
<keyword evidence="2" id="KW-1185">Reference proteome</keyword>
<name>A0AAD9S1F4_9HYME</name>
<reference evidence="1" key="2">
    <citation type="journal article" date="2023" name="Commun. Biol.">
        <title>Intrasexual cuticular hydrocarbon dimorphism in a wasp sheds light on hydrocarbon biosynthesis genes in Hymenoptera.</title>
        <authorList>
            <person name="Moris V.C."/>
            <person name="Podsiadlowski L."/>
            <person name="Martin S."/>
            <person name="Oeyen J.P."/>
            <person name="Donath A."/>
            <person name="Petersen M."/>
            <person name="Wilbrandt J."/>
            <person name="Misof B."/>
            <person name="Liedtke D."/>
            <person name="Thamm M."/>
            <person name="Scheiner R."/>
            <person name="Schmitt T."/>
            <person name="Niehuis O."/>
        </authorList>
    </citation>
    <scope>NUCLEOTIDE SEQUENCE</scope>
    <source>
        <strain evidence="1">GBR_01_08_01A</strain>
    </source>
</reference>
<organism evidence="1 2">
    <name type="scientific">Odynerus spinipes</name>
    <dbReference type="NCBI Taxonomy" id="1348599"/>
    <lineage>
        <taxon>Eukaryota</taxon>
        <taxon>Metazoa</taxon>
        <taxon>Ecdysozoa</taxon>
        <taxon>Arthropoda</taxon>
        <taxon>Hexapoda</taxon>
        <taxon>Insecta</taxon>
        <taxon>Pterygota</taxon>
        <taxon>Neoptera</taxon>
        <taxon>Endopterygota</taxon>
        <taxon>Hymenoptera</taxon>
        <taxon>Apocrita</taxon>
        <taxon>Aculeata</taxon>
        <taxon>Vespoidea</taxon>
        <taxon>Vespidae</taxon>
        <taxon>Eumeninae</taxon>
        <taxon>Odynerus</taxon>
    </lineage>
</organism>
<protein>
    <submittedName>
        <fullName evidence="1">Uncharacterized protein</fullName>
    </submittedName>
</protein>